<feature type="transmembrane region" description="Helical" evidence="6">
    <location>
        <begin position="244"/>
        <end position="264"/>
    </location>
</feature>
<dbReference type="InterPro" id="IPR002523">
    <property type="entry name" value="MgTranspt_CorA/ZnTranspt_ZntB"/>
</dbReference>
<evidence type="ECO:0000256" key="2">
    <source>
        <dbReference type="ARBA" id="ARBA00009765"/>
    </source>
</evidence>
<dbReference type="PANTHER" id="PTHR47891:SF1">
    <property type="entry name" value="CORA-MAGNESIUM AND COBALT TRANSPORTER"/>
    <property type="match status" value="1"/>
</dbReference>
<comment type="similarity">
    <text evidence="2">Belongs to the CorA metal ion transporter (MIT) (TC 1.A.35) family.</text>
</comment>
<dbReference type="InterPro" id="IPR047199">
    <property type="entry name" value="CorA-like"/>
</dbReference>
<dbReference type="SUPFAM" id="SSF144083">
    <property type="entry name" value="Magnesium transport protein CorA, transmembrane region"/>
    <property type="match status" value="1"/>
</dbReference>
<organism evidence="7 8">
    <name type="scientific">Lentilactobacillus kisonensis DSM 19906 = JCM 15041</name>
    <dbReference type="NCBI Taxonomy" id="1423766"/>
    <lineage>
        <taxon>Bacteria</taxon>
        <taxon>Bacillati</taxon>
        <taxon>Bacillota</taxon>
        <taxon>Bacilli</taxon>
        <taxon>Lactobacillales</taxon>
        <taxon>Lactobacillaceae</taxon>
        <taxon>Lentilactobacillus</taxon>
    </lineage>
</organism>
<feature type="transmembrane region" description="Helical" evidence="6">
    <location>
        <begin position="276"/>
        <end position="295"/>
    </location>
</feature>
<dbReference type="Pfam" id="PF01544">
    <property type="entry name" value="CorA"/>
    <property type="match status" value="1"/>
</dbReference>
<protein>
    <submittedName>
        <fullName evidence="7">CorA-like protein</fullName>
    </submittedName>
</protein>
<dbReference type="SUPFAM" id="SSF143865">
    <property type="entry name" value="CorA soluble domain-like"/>
    <property type="match status" value="1"/>
</dbReference>
<dbReference type="GO" id="GO:0016020">
    <property type="term" value="C:membrane"/>
    <property type="evidence" value="ECO:0007669"/>
    <property type="project" value="UniProtKB-SubCell"/>
</dbReference>
<evidence type="ECO:0000256" key="6">
    <source>
        <dbReference type="SAM" id="Phobius"/>
    </source>
</evidence>
<dbReference type="CDD" id="cd12827">
    <property type="entry name" value="EcCorA_ZntB-like_u2"/>
    <property type="match status" value="1"/>
</dbReference>
<evidence type="ECO:0000256" key="5">
    <source>
        <dbReference type="ARBA" id="ARBA00023136"/>
    </source>
</evidence>
<keyword evidence="5 6" id="KW-0472">Membrane</keyword>
<comment type="caution">
    <text evidence="7">The sequence shown here is derived from an EMBL/GenBank/DDBJ whole genome shotgun (WGS) entry which is preliminary data.</text>
</comment>
<dbReference type="Proteomes" id="UP000051439">
    <property type="component" value="Unassembled WGS sequence"/>
</dbReference>
<dbReference type="GO" id="GO:0046873">
    <property type="term" value="F:metal ion transmembrane transporter activity"/>
    <property type="evidence" value="ECO:0007669"/>
    <property type="project" value="InterPro"/>
</dbReference>
<dbReference type="Gene3D" id="1.20.58.340">
    <property type="entry name" value="Magnesium transport protein CorA, transmembrane region"/>
    <property type="match status" value="2"/>
</dbReference>
<evidence type="ECO:0000313" key="8">
    <source>
        <dbReference type="Proteomes" id="UP000051439"/>
    </source>
</evidence>
<keyword evidence="3 6" id="KW-0812">Transmembrane</keyword>
<evidence type="ECO:0000256" key="3">
    <source>
        <dbReference type="ARBA" id="ARBA00022692"/>
    </source>
</evidence>
<accession>A0A0R1NIQ8</accession>
<dbReference type="EMBL" id="AZEB01000044">
    <property type="protein sequence ID" value="KRL19705.1"/>
    <property type="molecule type" value="Genomic_DNA"/>
</dbReference>
<dbReference type="AlphaFoldDB" id="A0A0R1NIQ8"/>
<evidence type="ECO:0000256" key="1">
    <source>
        <dbReference type="ARBA" id="ARBA00004141"/>
    </source>
</evidence>
<evidence type="ECO:0000256" key="4">
    <source>
        <dbReference type="ARBA" id="ARBA00022989"/>
    </source>
</evidence>
<dbReference type="PANTHER" id="PTHR47891">
    <property type="entry name" value="TRANSPORTER-RELATED"/>
    <property type="match status" value="1"/>
</dbReference>
<reference evidence="7 8" key="1">
    <citation type="journal article" date="2015" name="Genome Announc.">
        <title>Expanding the biotechnology potential of lactobacilli through comparative genomics of 213 strains and associated genera.</title>
        <authorList>
            <person name="Sun Z."/>
            <person name="Harris H.M."/>
            <person name="McCann A."/>
            <person name="Guo C."/>
            <person name="Argimon S."/>
            <person name="Zhang W."/>
            <person name="Yang X."/>
            <person name="Jeffery I.B."/>
            <person name="Cooney J.C."/>
            <person name="Kagawa T.F."/>
            <person name="Liu W."/>
            <person name="Song Y."/>
            <person name="Salvetti E."/>
            <person name="Wrobel A."/>
            <person name="Rasinkangas P."/>
            <person name="Parkhill J."/>
            <person name="Rea M.C."/>
            <person name="O'Sullivan O."/>
            <person name="Ritari J."/>
            <person name="Douillard F.P."/>
            <person name="Paul Ross R."/>
            <person name="Yang R."/>
            <person name="Briner A.E."/>
            <person name="Felis G.E."/>
            <person name="de Vos W.M."/>
            <person name="Barrangou R."/>
            <person name="Klaenhammer T.R."/>
            <person name="Caufield P.W."/>
            <person name="Cui Y."/>
            <person name="Zhang H."/>
            <person name="O'Toole P.W."/>
        </authorList>
    </citation>
    <scope>NUCLEOTIDE SEQUENCE [LARGE SCALE GENOMIC DNA]</scope>
    <source>
        <strain evidence="7 8">DSM 19906</strain>
    </source>
</reference>
<comment type="subcellular location">
    <subcellularLocation>
        <location evidence="1">Membrane</location>
        <topology evidence="1">Multi-pass membrane protein</topology>
    </subcellularLocation>
</comment>
<evidence type="ECO:0000313" key="7">
    <source>
        <dbReference type="EMBL" id="KRL19705.1"/>
    </source>
</evidence>
<gene>
    <name evidence="7" type="ORF">FC98_GL002104</name>
</gene>
<name>A0A0R1NIQ8_9LACO</name>
<proteinExistence type="inferred from homology"/>
<dbReference type="InterPro" id="IPR045863">
    <property type="entry name" value="CorA_TM1_TM2"/>
</dbReference>
<dbReference type="RefSeq" id="WP_008858440.1">
    <property type="nucleotide sequence ID" value="NZ_AZEB01000044.1"/>
</dbReference>
<sequence length="301" mass="34281">MIEVHELSGYTWVEAINPSENELDDITGKYQLPKKFKNYMLDRHEQPRSAYDELSAFGVLVIRGIATSMDSKAATVPIFLGFSDNVLISVCHDARQAQLLKDQAQFDYSELSEHILAILMAILTPYFDKLDEISQRAEKLEGVRGRKISNKNLDSLAMMKTTLVYLRSATAGNLIAIQELQGTFHEKLTLSVALTKRTDQEISDLLIEYKQCQTMFDVVGDVVSETESAFGNILNNKLNQTMQFLTVWSLILAIPPIVSGFYGMNVKLPFADRSEAWFYTLVITLLLVVWMFLHIRFNRRH</sequence>
<dbReference type="InterPro" id="IPR045861">
    <property type="entry name" value="CorA_cytoplasmic_dom"/>
</dbReference>
<keyword evidence="4 6" id="KW-1133">Transmembrane helix</keyword>
<keyword evidence="8" id="KW-1185">Reference proteome</keyword>
<dbReference type="PATRIC" id="fig|1423766.4.peg.2183"/>
<dbReference type="Gene3D" id="3.30.460.20">
    <property type="entry name" value="CorA soluble domain-like"/>
    <property type="match status" value="1"/>
</dbReference>